<proteinExistence type="predicted"/>
<organism evidence="1 2">
    <name type="scientific">Riemerella anatipestifer</name>
    <name type="common">Moraxella anatipestifer</name>
    <dbReference type="NCBI Taxonomy" id="34085"/>
    <lineage>
        <taxon>Bacteria</taxon>
        <taxon>Pseudomonadati</taxon>
        <taxon>Bacteroidota</taxon>
        <taxon>Flavobacteriia</taxon>
        <taxon>Flavobacteriales</taxon>
        <taxon>Weeksellaceae</taxon>
        <taxon>Riemerella</taxon>
    </lineage>
</organism>
<accession>A0A1S7DV53</accession>
<sequence>MQKHQFGLTYKEIFFQHIEPVYHISKKTFHNYLGVPAKRELKKILEKETN</sequence>
<name>A0A1S7DV53_RIEAN</name>
<reference evidence="1 2" key="1">
    <citation type="submission" date="2015-06" db="EMBL/GenBank/DDBJ databases">
        <title>R. anatipestifer strain HXb2 is the most virulent strain so far, and the genome sequence would help us uncover the pathogenesis.</title>
        <authorList>
            <person name="Hu Q."/>
            <person name="Qi J."/>
            <person name="Bo H."/>
            <person name="Liu G."/>
            <person name="Tao M."/>
            <person name="Ding Y."/>
            <person name="Xue Y."/>
        </authorList>
    </citation>
    <scope>NUCLEOTIDE SEQUENCE [LARGE SCALE GENOMIC DNA]</scope>
    <source>
        <strain evidence="1 2">HXb2</strain>
    </source>
</reference>
<evidence type="ECO:0000313" key="2">
    <source>
        <dbReference type="Proteomes" id="UP000189883"/>
    </source>
</evidence>
<dbReference type="Proteomes" id="UP000189883">
    <property type="component" value="Chromosome"/>
</dbReference>
<gene>
    <name evidence="1" type="ORF">AB406_2054</name>
</gene>
<dbReference type="AlphaFoldDB" id="A0A1S7DV53"/>
<dbReference type="EMBL" id="CP011859">
    <property type="protein sequence ID" value="AQY22994.1"/>
    <property type="molecule type" value="Genomic_DNA"/>
</dbReference>
<protein>
    <submittedName>
        <fullName evidence="1">Uncharacterized protein</fullName>
    </submittedName>
</protein>
<evidence type="ECO:0000313" key="1">
    <source>
        <dbReference type="EMBL" id="AQY22994.1"/>
    </source>
</evidence>